<keyword evidence="11" id="KW-0131">Cell cycle</keyword>
<dbReference type="AlphaFoldDB" id="A0A7G2E6C7"/>
<protein>
    <recommendedName>
        <fullName evidence="14">cinnamoyl-CoA reductase</fullName>
        <ecNumber evidence="14">1.2.1.44</ecNumber>
    </recommendedName>
</protein>
<evidence type="ECO:0000256" key="3">
    <source>
        <dbReference type="ARBA" id="ARBA00022618"/>
    </source>
</evidence>
<feature type="region of interest" description="Disordered" evidence="15">
    <location>
        <begin position="645"/>
        <end position="742"/>
    </location>
</feature>
<comment type="similarity">
    <text evidence="12">Belongs to the NAD(P)-dependent epimerase/dehydratase family. Dihydroflavonol-4-reductase subfamily.</text>
</comment>
<keyword evidence="9" id="KW-0234">DNA repair</keyword>
<dbReference type="CDD" id="cd08958">
    <property type="entry name" value="FR_SDR_e"/>
    <property type="match status" value="1"/>
</dbReference>
<evidence type="ECO:0000256" key="10">
    <source>
        <dbReference type="ARBA" id="ARBA00023242"/>
    </source>
</evidence>
<keyword evidence="6" id="KW-0521">NADP</keyword>
<comment type="catalytic activity">
    <reaction evidence="13">
        <text>(E)-cinnamaldehyde + NADP(+) + CoA = (E)-cinnamoyl-CoA + NADPH + H(+)</text>
        <dbReference type="Rhea" id="RHEA:10620"/>
        <dbReference type="ChEBI" id="CHEBI:15378"/>
        <dbReference type="ChEBI" id="CHEBI:16731"/>
        <dbReference type="ChEBI" id="CHEBI:57252"/>
        <dbReference type="ChEBI" id="CHEBI:57287"/>
        <dbReference type="ChEBI" id="CHEBI:57783"/>
        <dbReference type="ChEBI" id="CHEBI:58349"/>
        <dbReference type="EC" id="1.2.1.44"/>
    </reaction>
</comment>
<evidence type="ECO:0000256" key="8">
    <source>
        <dbReference type="ARBA" id="ARBA00023157"/>
    </source>
</evidence>
<dbReference type="Proteomes" id="UP000516314">
    <property type="component" value="Chromosome 1"/>
</dbReference>
<evidence type="ECO:0000256" key="13">
    <source>
        <dbReference type="ARBA" id="ARBA00050710"/>
    </source>
</evidence>
<name>A0A7G2E6C7_ARATH</name>
<dbReference type="GO" id="GO:0035825">
    <property type="term" value="P:homologous recombination"/>
    <property type="evidence" value="ECO:0007669"/>
    <property type="project" value="UniProtKB-ARBA"/>
</dbReference>
<dbReference type="EC" id="1.2.1.44" evidence="14"/>
<evidence type="ECO:0000259" key="16">
    <source>
        <dbReference type="Pfam" id="PF01370"/>
    </source>
</evidence>
<feature type="compositionally biased region" description="Basic and acidic residues" evidence="15">
    <location>
        <begin position="269"/>
        <end position="286"/>
    </location>
</feature>
<evidence type="ECO:0000256" key="14">
    <source>
        <dbReference type="ARBA" id="ARBA00067006"/>
    </source>
</evidence>
<evidence type="ECO:0000256" key="1">
    <source>
        <dbReference type="ARBA" id="ARBA00004123"/>
    </source>
</evidence>
<evidence type="ECO:0000256" key="15">
    <source>
        <dbReference type="SAM" id="MobiDB-lite"/>
    </source>
</evidence>
<dbReference type="GO" id="GO:0007623">
    <property type="term" value="P:circadian rhythm"/>
    <property type="evidence" value="ECO:0007669"/>
    <property type="project" value="UniProtKB-ARBA"/>
</dbReference>
<evidence type="ECO:0000256" key="5">
    <source>
        <dbReference type="ARBA" id="ARBA00022776"/>
    </source>
</evidence>
<feature type="region of interest" description="Disordered" evidence="15">
    <location>
        <begin position="261"/>
        <end position="551"/>
    </location>
</feature>
<dbReference type="SUPFAM" id="SSF51735">
    <property type="entry name" value="NAD(P)-binding Rossmann-fold domains"/>
    <property type="match status" value="1"/>
</dbReference>
<evidence type="ECO:0000256" key="9">
    <source>
        <dbReference type="ARBA" id="ARBA00023204"/>
    </source>
</evidence>
<dbReference type="SUPFAM" id="SSF63748">
    <property type="entry name" value="Tudor/PWWP/MBT"/>
    <property type="match status" value="1"/>
</dbReference>
<organism evidence="17 18">
    <name type="scientific">Arabidopsis thaliana</name>
    <name type="common">Mouse-ear cress</name>
    <dbReference type="NCBI Taxonomy" id="3702"/>
    <lineage>
        <taxon>Eukaryota</taxon>
        <taxon>Viridiplantae</taxon>
        <taxon>Streptophyta</taxon>
        <taxon>Embryophyta</taxon>
        <taxon>Tracheophyta</taxon>
        <taxon>Spermatophyta</taxon>
        <taxon>Magnoliopsida</taxon>
        <taxon>eudicotyledons</taxon>
        <taxon>Gunneridae</taxon>
        <taxon>Pentapetalae</taxon>
        <taxon>rosids</taxon>
        <taxon>malvids</taxon>
        <taxon>Brassicales</taxon>
        <taxon>Brassicaceae</taxon>
        <taxon>Camelineae</taxon>
        <taxon>Arabidopsis</taxon>
    </lineage>
</organism>
<dbReference type="InterPro" id="IPR036291">
    <property type="entry name" value="NAD(P)-bd_dom_sf"/>
</dbReference>
<dbReference type="GO" id="GO:0005634">
    <property type="term" value="C:nucleus"/>
    <property type="evidence" value="ECO:0007669"/>
    <property type="project" value="UniProtKB-SubCell"/>
</dbReference>
<dbReference type="InterPro" id="IPR001509">
    <property type="entry name" value="Epimerase_deHydtase"/>
</dbReference>
<dbReference type="InterPro" id="IPR039776">
    <property type="entry name" value="Pds5"/>
</dbReference>
<evidence type="ECO:0000256" key="2">
    <source>
        <dbReference type="ARBA" id="ARBA00004928"/>
    </source>
</evidence>
<dbReference type="Gene3D" id="3.40.50.720">
    <property type="entry name" value="NAD(P)-binding Rossmann-like Domain"/>
    <property type="match status" value="1"/>
</dbReference>
<reference evidence="17 18" key="1">
    <citation type="submission" date="2020-09" db="EMBL/GenBank/DDBJ databases">
        <authorList>
            <person name="Ashkenazy H."/>
        </authorList>
    </citation>
    <scope>NUCLEOTIDE SEQUENCE [LARGE SCALE GENOMIC DNA]</scope>
    <source>
        <strain evidence="18">cv. Cdm-0</strain>
    </source>
</reference>
<evidence type="ECO:0000313" key="17">
    <source>
        <dbReference type="EMBL" id="CAD5317787.1"/>
    </source>
</evidence>
<dbReference type="GO" id="GO:0007064">
    <property type="term" value="P:mitotic sister chromatid cohesion"/>
    <property type="evidence" value="ECO:0007669"/>
    <property type="project" value="InterPro"/>
</dbReference>
<dbReference type="GO" id="GO:0006281">
    <property type="term" value="P:DNA repair"/>
    <property type="evidence" value="ECO:0007669"/>
    <property type="project" value="UniProtKB-KW"/>
</dbReference>
<dbReference type="PANTHER" id="PTHR12663">
    <property type="entry name" value="ANDROGEN INDUCED INHIBITOR OF PROLIFERATION AS3 / PDS5-RELATED"/>
    <property type="match status" value="1"/>
</dbReference>
<dbReference type="CDD" id="cd20404">
    <property type="entry name" value="Tudor_Agenet_AtEML-like"/>
    <property type="match status" value="1"/>
</dbReference>
<dbReference type="GO" id="GO:0051301">
    <property type="term" value="P:cell division"/>
    <property type="evidence" value="ECO:0007669"/>
    <property type="project" value="UniProtKB-KW"/>
</dbReference>
<evidence type="ECO:0000256" key="6">
    <source>
        <dbReference type="ARBA" id="ARBA00022857"/>
    </source>
</evidence>
<keyword evidence="8" id="KW-1015">Disulfide bond</keyword>
<dbReference type="InterPro" id="IPR016024">
    <property type="entry name" value="ARM-type_fold"/>
</dbReference>
<dbReference type="Pfam" id="PF20168">
    <property type="entry name" value="PDS5"/>
    <property type="match status" value="1"/>
</dbReference>
<feature type="compositionally biased region" description="Basic and acidic residues" evidence="15">
    <location>
        <begin position="296"/>
        <end position="309"/>
    </location>
</feature>
<accession>A0A7G2E6C7</accession>
<evidence type="ECO:0000256" key="11">
    <source>
        <dbReference type="ARBA" id="ARBA00023306"/>
    </source>
</evidence>
<keyword evidence="10" id="KW-0539">Nucleus</keyword>
<keyword evidence="3" id="KW-0132">Cell division</keyword>
<dbReference type="Gene3D" id="2.30.30.140">
    <property type="match status" value="1"/>
</dbReference>
<feature type="compositionally biased region" description="Basic and acidic residues" evidence="15">
    <location>
        <begin position="666"/>
        <end position="702"/>
    </location>
</feature>
<feature type="compositionally biased region" description="Polar residues" evidence="15">
    <location>
        <begin position="396"/>
        <end position="408"/>
    </location>
</feature>
<keyword evidence="4" id="KW-0227">DNA damage</keyword>
<feature type="domain" description="NAD-dependent epimerase/dehydratase" evidence="16">
    <location>
        <begin position="753"/>
        <end position="985"/>
    </location>
</feature>
<evidence type="ECO:0000313" key="18">
    <source>
        <dbReference type="Proteomes" id="UP000516314"/>
    </source>
</evidence>
<feature type="compositionally biased region" description="Polar residues" evidence="15">
    <location>
        <begin position="451"/>
        <end position="460"/>
    </location>
</feature>
<dbReference type="EMBL" id="LR881466">
    <property type="protein sequence ID" value="CAD5317787.1"/>
    <property type="molecule type" value="Genomic_DNA"/>
</dbReference>
<feature type="compositionally biased region" description="Acidic residues" evidence="15">
    <location>
        <begin position="703"/>
        <end position="725"/>
    </location>
</feature>
<feature type="compositionally biased region" description="Polar residues" evidence="15">
    <location>
        <begin position="311"/>
        <end position="323"/>
    </location>
</feature>
<dbReference type="PANTHER" id="PTHR12663:SF55">
    <property type="entry name" value="SISTER CHROMATID COHESION PROTEIN PDS5 HOMOLOG D"/>
    <property type="match status" value="1"/>
</dbReference>
<gene>
    <name evidence="17" type="ORF">AT9943_LOCUS6046</name>
</gene>
<dbReference type="Pfam" id="PF01370">
    <property type="entry name" value="Epimerase"/>
    <property type="match status" value="1"/>
</dbReference>
<evidence type="ECO:0000256" key="7">
    <source>
        <dbReference type="ARBA" id="ARBA00023002"/>
    </source>
</evidence>
<dbReference type="GO" id="GO:0016621">
    <property type="term" value="F:cinnamoyl-CoA reductase activity"/>
    <property type="evidence" value="ECO:0007669"/>
    <property type="project" value="UniProtKB-EC"/>
</dbReference>
<comment type="subcellular location">
    <subcellularLocation>
        <location evidence="1">Nucleus</location>
    </subcellularLocation>
</comment>
<feature type="compositionally biased region" description="Basic and acidic residues" evidence="15">
    <location>
        <begin position="437"/>
        <end position="450"/>
    </location>
</feature>
<comment type="pathway">
    <text evidence="2">Aromatic compound metabolism; phenylpropanoid biosynthesis.</text>
</comment>
<dbReference type="SUPFAM" id="SSF48371">
    <property type="entry name" value="ARM repeat"/>
    <property type="match status" value="1"/>
</dbReference>
<keyword evidence="5" id="KW-0498">Mitosis</keyword>
<dbReference type="FunFam" id="3.40.50.720:FF:000199">
    <property type="entry name" value="Cinnamoyl-CoA reductase 1"/>
    <property type="match status" value="1"/>
</dbReference>
<evidence type="ECO:0000256" key="12">
    <source>
        <dbReference type="ARBA" id="ARBA00023445"/>
    </source>
</evidence>
<feature type="compositionally biased region" description="Low complexity" evidence="15">
    <location>
        <begin position="645"/>
        <end position="664"/>
    </location>
</feature>
<proteinExistence type="inferred from homology"/>
<keyword evidence="7" id="KW-0560">Oxidoreductase</keyword>
<evidence type="ECO:0000256" key="4">
    <source>
        <dbReference type="ARBA" id="ARBA00022763"/>
    </source>
</evidence>
<sequence>MTAIVGFDQLSKALIDAGTNLLSPPSSTDDLLTLLDETESLLKNVEQDQPLSMQSALIPSRNALVSVDLLSHPDSDVRVSVVSCLTEIVRITAPETPYSDDLMKEIFRLTIEAFEKLADASSRSYKKAEFVLDNVAKVKSCLVMLDLECYDLILQMFRNFFKFIRSDHPQLVFSSMELIMIAIIDETEQVSTDLLDSLLATVKKENQNVSPMSWSLAEKVLSRCARKLKPYIIEALKSTGTSLDMYSPVVSSICQSVFNTPKVHSPVNTKEHEEKLDLGHSRKENLSKSSSKRPARHETRGINEKEKVRNGNKSSLLKQSLKQVRSESTDAEITGKRGRKPNSLMNPEDYDISWLSGKRDPLKTSSNKKIQKKGSGGVSSLGKVPAKKTPLPKENSPATSSRSLTGSLKRSRVKMDESDYDSDSLSSPRLKKLASCFRDEEPNQEDDRKIGNSSKQTRSKNGLEKSQKTAKKKPVVEAKIVNSSGKRLSARSVAKRRNLERAPLDTLVPQSSKRKKMVSQVAARQLANESEEETPKSHPTRRRTVRKEVESDGFGEDLVGKRVNIWWPLDKTFYEGVIDSYCTRKKMHRVIYSDGDSEELNLTEERWELLEDDTSADEQDKEIDLPESIPLSDIMQRQKVKKSKNVAVSVEPTSSSGVRSSSRTLMKKDCGKRLNKQVEKTREGKNLRSLKELNAETDRTAEEQEVSLEAESDDRSEEQEYEDDCSDKKEQSQDKGFAQLQEEEKMPVDGKLVCVTGAGGYIASWIVKLLLERGYTVRGTVRNPTDPKNNHLRELQGAKERLTLHSADLLDYEALCATIDGCDGVFHTASPMTDDPETMLEPAVNGAKFVIDAAAKAKVKRVVFTSSIGAVYMNPNRDTQAIVDENCWSDLDFCKNTKNWYCYGKMLAEQSAWETAKAKGVDLVVLNPVLVLGPPLQSAINASLVHILKYLTGSAKTYANLTQVYVDVRDVALGHVLVYEAPSASGRYILAETALHRGEVVEILAKFFPEYPLPTKCSDEKNPRAKPYKFTTQKIKDLGLEFKPIKQSLYESVKSLQEKGHLPLPQDSNQNEVIIEP</sequence>